<evidence type="ECO:0008006" key="4">
    <source>
        <dbReference type="Google" id="ProtNLM"/>
    </source>
</evidence>
<dbReference type="AlphaFoldDB" id="A0A0P8AEN6"/>
<dbReference type="Pfam" id="PF11666">
    <property type="entry name" value="DUF2933"/>
    <property type="match status" value="1"/>
</dbReference>
<evidence type="ECO:0000256" key="1">
    <source>
        <dbReference type="SAM" id="Phobius"/>
    </source>
</evidence>
<feature type="transmembrane region" description="Helical" evidence="1">
    <location>
        <begin position="21"/>
        <end position="41"/>
    </location>
</feature>
<keyword evidence="1" id="KW-0472">Membrane</keyword>
<keyword evidence="1" id="KW-1133">Transmembrane helix</keyword>
<comment type="caution">
    <text evidence="2">The sequence shown here is derived from an EMBL/GenBank/DDBJ whole genome shotgun (WGS) entry which is preliminary data.</text>
</comment>
<evidence type="ECO:0000313" key="2">
    <source>
        <dbReference type="EMBL" id="KPQ42704.1"/>
    </source>
</evidence>
<evidence type="ECO:0000313" key="3">
    <source>
        <dbReference type="Proteomes" id="UP000050360"/>
    </source>
</evidence>
<proteinExistence type="predicted"/>
<gene>
    <name evidence="2" type="ORF">MPEBLZ_02721</name>
</gene>
<name>A0A0P8AEN6_9EURY</name>
<dbReference type="EMBL" id="LKCM01000209">
    <property type="protein sequence ID" value="KPQ42704.1"/>
    <property type="molecule type" value="Genomic_DNA"/>
</dbReference>
<organism evidence="2 3">
    <name type="scientific">Candidatus Methanoperedens nitratireducens</name>
    <dbReference type="NCBI Taxonomy" id="1392998"/>
    <lineage>
        <taxon>Archaea</taxon>
        <taxon>Methanobacteriati</taxon>
        <taxon>Methanobacteriota</taxon>
        <taxon>Stenosarchaea group</taxon>
        <taxon>Methanomicrobia</taxon>
        <taxon>Methanosarcinales</taxon>
        <taxon>ANME-2 cluster</taxon>
        <taxon>Candidatus Methanoperedentaceae</taxon>
        <taxon>Candidatus Methanoperedens</taxon>
    </lineage>
</organism>
<accession>A0A0P8AEN6</accession>
<dbReference type="InterPro" id="IPR021682">
    <property type="entry name" value="DUF2933"/>
</dbReference>
<keyword evidence="1" id="KW-0812">Transmembrane</keyword>
<feature type="transmembrane region" description="Helical" evidence="1">
    <location>
        <begin position="47"/>
        <end position="64"/>
    </location>
</feature>
<protein>
    <recommendedName>
        <fullName evidence="4">DUF2933 domain-containing protein</fullName>
    </recommendedName>
</protein>
<reference evidence="2 3" key="1">
    <citation type="submission" date="2015-09" db="EMBL/GenBank/DDBJ databases">
        <title>A metagenomics-based metabolic model of nitrate-dependent anaerobic oxidation of methane by Methanoperedens-like archaea.</title>
        <authorList>
            <person name="Arshad A."/>
            <person name="Speth D.R."/>
            <person name="De Graaf R.M."/>
            <person name="Op Den Camp H.J."/>
            <person name="Jetten M.S."/>
            <person name="Welte C.U."/>
        </authorList>
    </citation>
    <scope>NUCLEOTIDE SEQUENCE [LARGE SCALE GENOMIC DNA]</scope>
</reference>
<dbReference type="Proteomes" id="UP000050360">
    <property type="component" value="Unassembled WGS sequence"/>
</dbReference>
<sequence length="87" mass="9995">MESETKTPHIYEGFFSKHKHTLMMVLGCIIPLLFLGILWVAGVSQNILSFGILLLCPIMHLLMMKNMKHGTQNPESRIDENKKEELK</sequence>